<dbReference type="InterPro" id="IPR036095">
    <property type="entry name" value="PTS_EIIB-like_sf"/>
</dbReference>
<accession>A0A069AWH2</accession>
<dbReference type="InterPro" id="IPR036634">
    <property type="entry name" value="PRD_sf"/>
</dbReference>
<organism evidence="11">
    <name type="scientific">Clostridioides difficile</name>
    <name type="common">Peptoclostridium difficile</name>
    <dbReference type="NCBI Taxonomy" id="1496"/>
    <lineage>
        <taxon>Bacteria</taxon>
        <taxon>Bacillati</taxon>
        <taxon>Bacillota</taxon>
        <taxon>Clostridia</taxon>
        <taxon>Peptostreptococcales</taxon>
        <taxon>Peptostreptococcaceae</taxon>
        <taxon>Clostridioides</taxon>
    </lineage>
</organism>
<dbReference type="InterPro" id="IPR002178">
    <property type="entry name" value="PTS_EIIA_type-2_dom"/>
</dbReference>
<dbReference type="PROSITE" id="PS51094">
    <property type="entry name" value="PTS_EIIA_TYPE_2"/>
    <property type="match status" value="1"/>
</dbReference>
<feature type="domain" description="PRD" evidence="8">
    <location>
        <begin position="290"/>
        <end position="397"/>
    </location>
</feature>
<dbReference type="PANTHER" id="PTHR30185:SF13">
    <property type="entry name" value="LICABCH OPERON REGULATOR-RELATED"/>
    <property type="match status" value="1"/>
</dbReference>
<dbReference type="SUPFAM" id="SSF55804">
    <property type="entry name" value="Phoshotransferase/anion transport protein"/>
    <property type="match status" value="1"/>
</dbReference>
<dbReference type="InterPro" id="IPR007737">
    <property type="entry name" value="Mga_HTH"/>
</dbReference>
<dbReference type="GO" id="GO:0009401">
    <property type="term" value="P:phosphoenolpyruvate-dependent sugar phosphotransferase system"/>
    <property type="evidence" value="ECO:0007669"/>
    <property type="project" value="InterPro"/>
</dbReference>
<gene>
    <name evidence="11" type="ORF">BN1095_440038</name>
    <name evidence="9" type="ORF">BN1096_520213</name>
    <name evidence="10" type="ORF">BN1097_680190</name>
</gene>
<dbReference type="EMBL" id="LK932505">
    <property type="protein sequence ID" value="CDS85306.1"/>
    <property type="molecule type" value="Genomic_DNA"/>
</dbReference>
<dbReference type="Gene3D" id="3.40.50.2300">
    <property type="match status" value="1"/>
</dbReference>
<dbReference type="Pfam" id="PF05043">
    <property type="entry name" value="Mga"/>
    <property type="match status" value="1"/>
</dbReference>
<dbReference type="EMBL" id="LK932407">
    <property type="protein sequence ID" value="CDS88739.1"/>
    <property type="molecule type" value="Genomic_DNA"/>
</dbReference>
<dbReference type="Pfam" id="PF00359">
    <property type="entry name" value="PTS_EIIA_2"/>
    <property type="match status" value="1"/>
</dbReference>
<dbReference type="SUPFAM" id="SSF52794">
    <property type="entry name" value="PTS system IIB component-like"/>
    <property type="match status" value="1"/>
</dbReference>
<dbReference type="EMBL" id="LK933116">
    <property type="protein sequence ID" value="CDT33806.1"/>
    <property type="molecule type" value="Genomic_DNA"/>
</dbReference>
<dbReference type="Gene3D" id="1.10.10.10">
    <property type="entry name" value="Winged helix-like DNA-binding domain superfamily/Winged helix DNA-binding domain"/>
    <property type="match status" value="1"/>
</dbReference>
<evidence type="ECO:0000256" key="1">
    <source>
        <dbReference type="ARBA" id="ARBA00022679"/>
    </source>
</evidence>
<keyword evidence="3" id="KW-0805">Transcription regulation</keyword>
<dbReference type="RefSeq" id="WP_021366929.1">
    <property type="nucleotide sequence ID" value="NZ_BBYB01000182.1"/>
</dbReference>
<dbReference type="GO" id="GO:0006355">
    <property type="term" value="P:regulation of DNA-templated transcription"/>
    <property type="evidence" value="ECO:0007669"/>
    <property type="project" value="InterPro"/>
</dbReference>
<proteinExistence type="predicted"/>
<dbReference type="SUPFAM" id="SSF46785">
    <property type="entry name" value="Winged helix' DNA-binding domain"/>
    <property type="match status" value="1"/>
</dbReference>
<evidence type="ECO:0000259" key="6">
    <source>
        <dbReference type="PROSITE" id="PS51094"/>
    </source>
</evidence>
<dbReference type="GO" id="GO:0008982">
    <property type="term" value="F:protein-N(PI)-phosphohistidine-sugar phosphotransferase activity"/>
    <property type="evidence" value="ECO:0007669"/>
    <property type="project" value="InterPro"/>
</dbReference>
<dbReference type="InterPro" id="IPR013011">
    <property type="entry name" value="PTS_EIIB_2"/>
</dbReference>
<evidence type="ECO:0000313" key="10">
    <source>
        <dbReference type="EMBL" id="CDS88739.1"/>
    </source>
</evidence>
<name>A0A069AWH2_CLODI</name>
<sequence length="629" mass="72085">MITKKHAIIVKSLSNKDGYMTSNELAIKLDVSTKTIKRYIADLNSVLSKYDLVIASSRGIGYKLSGSKNNIARAIKEANKYIDGFLDDSEESRMSNIICMLINRNYMSIEAMAEELNLSIAAINKLSSKLKRKLEKYDLVIKSKPYYGSYIHGEEINIRQLITDYAIKLDEKSKVKVFLDDISENDIHFIESILEKHLREKDTIISDKDFNLLLSKIIVSVFRSKRGHSNNINLMDTSYRFHNYYFIENLMKEISDKIGFKLIEDEVIYISNYSGVIAYKGTQGRKNTSEIEERISSVISSALQDIFLISGSDYTKDDEFMVAISDHIKRFLNRARANVKSNNPLLHQIKEKFPIAFNLAVFLSNKLETEFNLKLDEDELGYIAIHFAASNERMKKNTSKKICIVCHYGIGTGQLISEKLKQNISDLSVVGVYPVRYLDMAISQDVDLIVSTVELKGYEKPVLYIENIFDDSLIENVNKAFYEKEERRKIISNMFDEKAFFSIKANTKEEVIISLSNKLKERDFIEESSIKSIIDRENISSTEIGNLVAIPHTIVKGDKKSIIGVGILENPIIWDKQEVQLVFMVFFNTKEKHNFSIFKYLYNFIKDEGGVRGIIKICDFNKLMALIGN</sequence>
<keyword evidence="2" id="KW-0677">Repeat</keyword>
<evidence type="ECO:0000313" key="11">
    <source>
        <dbReference type="EMBL" id="CDT33806.1"/>
    </source>
</evidence>
<dbReference type="AlphaFoldDB" id="A0A069AWH2"/>
<evidence type="ECO:0000256" key="5">
    <source>
        <dbReference type="ARBA" id="ARBA00023163"/>
    </source>
</evidence>
<feature type="domain" description="PTS EIIA type-2" evidence="6">
    <location>
        <begin position="492"/>
        <end position="629"/>
    </location>
</feature>
<feature type="domain" description="PTS EIIB type-2" evidence="7">
    <location>
        <begin position="400"/>
        <end position="489"/>
    </location>
</feature>
<keyword evidence="1" id="KW-0808">Transferase</keyword>
<dbReference type="InterPro" id="IPR011608">
    <property type="entry name" value="PRD"/>
</dbReference>
<keyword evidence="5" id="KW-0804">Transcription</keyword>
<dbReference type="PROSITE" id="PS51372">
    <property type="entry name" value="PRD_2"/>
    <property type="match status" value="1"/>
</dbReference>
<dbReference type="Pfam" id="PF08279">
    <property type="entry name" value="HTH_11"/>
    <property type="match status" value="1"/>
</dbReference>
<dbReference type="Gene3D" id="3.40.930.10">
    <property type="entry name" value="Mannitol-specific EII, Chain A"/>
    <property type="match status" value="1"/>
</dbReference>
<dbReference type="CDD" id="cd05568">
    <property type="entry name" value="PTS_IIB_bgl_like"/>
    <property type="match status" value="1"/>
</dbReference>
<dbReference type="PROSITE" id="PS51099">
    <property type="entry name" value="PTS_EIIB_TYPE_2"/>
    <property type="match status" value="1"/>
</dbReference>
<dbReference type="Pfam" id="PF00874">
    <property type="entry name" value="PRD"/>
    <property type="match status" value="1"/>
</dbReference>
<keyword evidence="4" id="KW-0010">Activator</keyword>
<dbReference type="InterPro" id="IPR050661">
    <property type="entry name" value="BglG_antiterminators"/>
</dbReference>
<dbReference type="InterPro" id="IPR036388">
    <property type="entry name" value="WH-like_DNA-bd_sf"/>
</dbReference>
<protein>
    <submittedName>
        <fullName evidence="10">PRD domain protein</fullName>
    </submittedName>
    <submittedName>
        <fullName evidence="11">Transcription antiterminator, PTS operon regulator</fullName>
    </submittedName>
</protein>
<evidence type="ECO:0000259" key="7">
    <source>
        <dbReference type="PROSITE" id="PS51099"/>
    </source>
</evidence>
<evidence type="ECO:0000256" key="3">
    <source>
        <dbReference type="ARBA" id="ARBA00023015"/>
    </source>
</evidence>
<evidence type="ECO:0000256" key="2">
    <source>
        <dbReference type="ARBA" id="ARBA00022737"/>
    </source>
</evidence>
<dbReference type="SUPFAM" id="SSF63520">
    <property type="entry name" value="PTS-regulatory domain, PRD"/>
    <property type="match status" value="1"/>
</dbReference>
<evidence type="ECO:0000256" key="4">
    <source>
        <dbReference type="ARBA" id="ARBA00023159"/>
    </source>
</evidence>
<evidence type="ECO:0000259" key="8">
    <source>
        <dbReference type="PROSITE" id="PS51372"/>
    </source>
</evidence>
<dbReference type="PANTHER" id="PTHR30185">
    <property type="entry name" value="CRYPTIC BETA-GLUCOSIDE BGL OPERON ANTITERMINATOR"/>
    <property type="match status" value="1"/>
</dbReference>
<evidence type="ECO:0000313" key="9">
    <source>
        <dbReference type="EMBL" id="CDS85306.1"/>
    </source>
</evidence>
<dbReference type="InterPro" id="IPR036390">
    <property type="entry name" value="WH_DNA-bd_sf"/>
</dbReference>
<dbReference type="InterPro" id="IPR016152">
    <property type="entry name" value="PTrfase/Anion_transptr"/>
</dbReference>
<dbReference type="Gene3D" id="1.10.1790.10">
    <property type="entry name" value="PRD domain"/>
    <property type="match status" value="1"/>
</dbReference>
<reference evidence="11" key="1">
    <citation type="submission" date="2014-07" db="EMBL/GenBank/DDBJ databases">
        <authorList>
            <person name="Monot Marc"/>
        </authorList>
    </citation>
    <scope>NUCLEOTIDE SEQUENCE</scope>
    <source>
        <strain evidence="11">7032989</strain>
        <strain evidence="10">7032994</strain>
    </source>
</reference>
<dbReference type="InterPro" id="IPR013196">
    <property type="entry name" value="HTH_11"/>
</dbReference>